<sequence length="66" mass="7418">MELDVIRAVAQSDFDTTPFGLFERFQNCCASTITPRMLPAVLGSEERKQLTFCVETFGINACRERG</sequence>
<dbReference type="EMBL" id="FNLO01000001">
    <property type="protein sequence ID" value="SDV46091.1"/>
    <property type="molecule type" value="Genomic_DNA"/>
</dbReference>
<dbReference type="AlphaFoldDB" id="A0A1H2PIL1"/>
<protein>
    <submittedName>
        <fullName evidence="1">Uncharacterized protein</fullName>
    </submittedName>
</protein>
<proteinExistence type="predicted"/>
<reference evidence="2" key="1">
    <citation type="submission" date="2016-09" db="EMBL/GenBank/DDBJ databases">
        <authorList>
            <person name="Varghese N."/>
            <person name="Submissions S."/>
        </authorList>
    </citation>
    <scope>NUCLEOTIDE SEQUENCE [LARGE SCALE GENOMIC DNA]</scope>
    <source>
        <strain evidence="2">JS23</strain>
    </source>
</reference>
<dbReference type="Proteomes" id="UP000243719">
    <property type="component" value="Unassembled WGS sequence"/>
</dbReference>
<organism evidence="1 2">
    <name type="scientific">Chitinasiproducens palmae</name>
    <dbReference type="NCBI Taxonomy" id="1770053"/>
    <lineage>
        <taxon>Bacteria</taxon>
        <taxon>Pseudomonadati</taxon>
        <taxon>Pseudomonadota</taxon>
        <taxon>Betaproteobacteria</taxon>
        <taxon>Burkholderiales</taxon>
        <taxon>Burkholderiaceae</taxon>
        <taxon>Chitinasiproducens</taxon>
    </lineage>
</organism>
<gene>
    <name evidence="1" type="ORF">SAMN05216551_10167</name>
</gene>
<keyword evidence="2" id="KW-1185">Reference proteome</keyword>
<dbReference type="RefSeq" id="WP_235837726.1">
    <property type="nucleotide sequence ID" value="NZ_FNLO01000001.1"/>
</dbReference>
<name>A0A1H2PIL1_9BURK</name>
<accession>A0A1H2PIL1</accession>
<evidence type="ECO:0000313" key="2">
    <source>
        <dbReference type="Proteomes" id="UP000243719"/>
    </source>
</evidence>
<evidence type="ECO:0000313" key="1">
    <source>
        <dbReference type="EMBL" id="SDV46091.1"/>
    </source>
</evidence>